<feature type="domain" description="F-box" evidence="2">
    <location>
        <begin position="1"/>
        <end position="46"/>
    </location>
</feature>
<protein>
    <submittedName>
        <fullName evidence="3">F-box domain-containing protein</fullName>
    </submittedName>
</protein>
<dbReference type="EMBL" id="CP099421">
    <property type="protein sequence ID" value="USW52548.1"/>
    <property type="molecule type" value="Genomic_DNA"/>
</dbReference>
<evidence type="ECO:0000313" key="4">
    <source>
        <dbReference type="Proteomes" id="UP001056384"/>
    </source>
</evidence>
<feature type="region of interest" description="Disordered" evidence="1">
    <location>
        <begin position="83"/>
        <end position="105"/>
    </location>
</feature>
<evidence type="ECO:0000313" key="3">
    <source>
        <dbReference type="EMBL" id="USW52548.1"/>
    </source>
</evidence>
<dbReference type="PROSITE" id="PS50181">
    <property type="entry name" value="FBOX"/>
    <property type="match status" value="1"/>
</dbReference>
<dbReference type="InterPro" id="IPR001810">
    <property type="entry name" value="F-box_dom"/>
</dbReference>
<evidence type="ECO:0000259" key="2">
    <source>
        <dbReference type="PROSITE" id="PS50181"/>
    </source>
</evidence>
<name>A0A9Q9EKM7_9PEZI</name>
<sequence>MSSILDLPAELLLRITEHLPFHSIKTASLTNSQLHKFLQPLLFKCLRATNQEEDEADIRCVIEKYGREAEMLAFELHLSPGEGDDDSLYNVGNESEDSDRESGPQHRLTTLARDLLSGQLLRDISEVRLKFMPADDFEGEDWGDDHDLGGIHIHEDHETQDDVSEREQSLLWRRIINETYQALASRKGVKKLELSKVVPRACSTFYSAEWQGFLGNVEDLHFSLWGSSEDSHSNAVPGYLDFCEDLNDLFFTHLQRLTKLTLIADPGNPMGMNGGNHHLPTPIRPSDMPKLMCLELENFFVEPALVNFVRSHSKTLASLSLKNCLATSTYSDSGRYSWTSFFGALRECHPMLDTFTVTNERVPLTQDEQFHQGNTPFVPSDDEPENVKLIRKQVLENPNLRLWPYVYLDDKYGIVYYCEEDNIEAFEAGEDQAEYDAWMRLVASNQNQP</sequence>
<proteinExistence type="predicted"/>
<dbReference type="Proteomes" id="UP001056384">
    <property type="component" value="Chromosome 4"/>
</dbReference>
<dbReference type="OrthoDB" id="5410873at2759"/>
<dbReference type="CDD" id="cd09917">
    <property type="entry name" value="F-box_SF"/>
    <property type="match status" value="1"/>
</dbReference>
<keyword evidence="4" id="KW-1185">Reference proteome</keyword>
<reference evidence="3" key="1">
    <citation type="submission" date="2022-06" db="EMBL/GenBank/DDBJ databases">
        <title>Complete genome sequences of two strains of the flax pathogen Septoria linicola.</title>
        <authorList>
            <person name="Lapalu N."/>
            <person name="Simon A."/>
            <person name="Demenou B."/>
            <person name="Paumier D."/>
            <person name="Guillot M.-P."/>
            <person name="Gout L."/>
            <person name="Valade R."/>
        </authorList>
    </citation>
    <scope>NUCLEOTIDE SEQUENCE</scope>
    <source>
        <strain evidence="3">SE15195</strain>
    </source>
</reference>
<gene>
    <name evidence="3" type="ORF">Slin15195_G058670</name>
</gene>
<organism evidence="3 4">
    <name type="scientific">Septoria linicola</name>
    <dbReference type="NCBI Taxonomy" id="215465"/>
    <lineage>
        <taxon>Eukaryota</taxon>
        <taxon>Fungi</taxon>
        <taxon>Dikarya</taxon>
        <taxon>Ascomycota</taxon>
        <taxon>Pezizomycotina</taxon>
        <taxon>Dothideomycetes</taxon>
        <taxon>Dothideomycetidae</taxon>
        <taxon>Mycosphaerellales</taxon>
        <taxon>Mycosphaerellaceae</taxon>
        <taxon>Septoria</taxon>
    </lineage>
</organism>
<evidence type="ECO:0000256" key="1">
    <source>
        <dbReference type="SAM" id="MobiDB-lite"/>
    </source>
</evidence>
<accession>A0A9Q9EKM7</accession>
<dbReference type="AlphaFoldDB" id="A0A9Q9EKM7"/>